<dbReference type="PROSITE" id="PS51918">
    <property type="entry name" value="RADICAL_SAM"/>
    <property type="match status" value="1"/>
</dbReference>
<evidence type="ECO:0000256" key="5">
    <source>
        <dbReference type="ARBA" id="ARBA00023004"/>
    </source>
</evidence>
<feature type="coiled-coil region" evidence="8">
    <location>
        <begin position="108"/>
        <end position="135"/>
    </location>
</feature>
<protein>
    <submittedName>
        <fullName evidence="10">[FeFe] hydrogenase H-cluster radical SAM maturase HydG</fullName>
    </submittedName>
</protein>
<dbReference type="InterPro" id="IPR006638">
    <property type="entry name" value="Elp3/MiaA/NifB-like_rSAM"/>
</dbReference>
<dbReference type="SMART" id="SM00729">
    <property type="entry name" value="Elp3"/>
    <property type="match status" value="1"/>
</dbReference>
<dbReference type="AlphaFoldDB" id="A0A6I1MKM1"/>
<dbReference type="GO" id="GO:0042364">
    <property type="term" value="P:water-soluble vitamin biosynthetic process"/>
    <property type="evidence" value="ECO:0007669"/>
    <property type="project" value="UniProtKB-ARBA"/>
</dbReference>
<keyword evidence="3" id="KW-0949">S-adenosyl-L-methionine</keyword>
<evidence type="ECO:0000256" key="6">
    <source>
        <dbReference type="ARBA" id="ARBA00023014"/>
    </source>
</evidence>
<dbReference type="InterPro" id="IPR007197">
    <property type="entry name" value="rSAM"/>
</dbReference>
<dbReference type="SFLD" id="SFLDF00319">
    <property type="entry name" value="Fe_hydrogenase_maturase_(HydG"/>
    <property type="match status" value="1"/>
</dbReference>
<organism evidence="10 11">
    <name type="scientific">Clostridium tarantellae</name>
    <dbReference type="NCBI Taxonomy" id="39493"/>
    <lineage>
        <taxon>Bacteria</taxon>
        <taxon>Bacillati</taxon>
        <taxon>Bacillota</taxon>
        <taxon>Clostridia</taxon>
        <taxon>Eubacteriales</taxon>
        <taxon>Clostridiaceae</taxon>
        <taxon>Clostridium</taxon>
    </lineage>
</organism>
<dbReference type="Gene3D" id="3.20.20.70">
    <property type="entry name" value="Aldolase class I"/>
    <property type="match status" value="1"/>
</dbReference>
<dbReference type="InterPro" id="IPR013785">
    <property type="entry name" value="Aldolase_TIM"/>
</dbReference>
<dbReference type="SUPFAM" id="SSF102114">
    <property type="entry name" value="Radical SAM enzymes"/>
    <property type="match status" value="1"/>
</dbReference>
<dbReference type="InterPro" id="IPR058240">
    <property type="entry name" value="rSAM_sf"/>
</dbReference>
<evidence type="ECO:0000313" key="11">
    <source>
        <dbReference type="Proteomes" id="UP000430345"/>
    </source>
</evidence>
<evidence type="ECO:0000256" key="1">
    <source>
        <dbReference type="ARBA" id="ARBA00001966"/>
    </source>
</evidence>
<feature type="domain" description="Radical SAM core" evidence="9">
    <location>
        <begin position="83"/>
        <end position="323"/>
    </location>
</feature>
<dbReference type="GO" id="GO:0051539">
    <property type="term" value="F:4 iron, 4 sulfur cluster binding"/>
    <property type="evidence" value="ECO:0007669"/>
    <property type="project" value="UniProtKB-KW"/>
</dbReference>
<dbReference type="Pfam" id="PF04055">
    <property type="entry name" value="Radical_SAM"/>
    <property type="match status" value="1"/>
</dbReference>
<sequence>MFTLEDNQKYTAESFIKNDEIWQIINESEDLAKDKDLVLRILEKSKKAEGLTPKEAAILLNLKDDELIKEMFAIAKQVKEKIYGKRIVVFAPLYVSNYCVNNCTYCGYKHCNENLKRKKLNKDELIEEVKVLESLGHKRIALELGEDPVNASLDYVLDCIKTIYSIKFDNGSIRRINVNIAATTVDEFKKLKAAEIGTYILFQETYHKDTYEKLHISGPKHNYNYHTTAMHRAREAGIDDVGMGVLYGLYDHRFETIAMLMHAEDLEKNTGVGPHTLSVPRLKKAENVKLENYPHLVSDDEFKKIVAILRLAVPYAGLILSTREEPVIRDEIIALGVSQVSTGSCTGVGGYAESQKELNEKPQFELADHRSPVEMIESLMTSGYIPSYCTACYREGRTGDRFMTIAKSGELNSVCEANALITLKEFIDDYGTDNTRKLGNALIAKSLNRFPNENFRNSVKKKVEKIANGTRDLRF</sequence>
<dbReference type="PANTHER" id="PTHR43583:SF2">
    <property type="entry name" value="THIAZOLE BIOSYNTHESIS PROTEIN"/>
    <property type="match status" value="1"/>
</dbReference>
<dbReference type="OrthoDB" id="9801120at2"/>
<evidence type="ECO:0000256" key="2">
    <source>
        <dbReference type="ARBA" id="ARBA00022485"/>
    </source>
</evidence>
<evidence type="ECO:0000313" key="10">
    <source>
        <dbReference type="EMBL" id="MPQ43263.1"/>
    </source>
</evidence>
<keyword evidence="4" id="KW-0479">Metal-binding</keyword>
<evidence type="ECO:0000256" key="3">
    <source>
        <dbReference type="ARBA" id="ARBA00022691"/>
    </source>
</evidence>
<accession>A0A6I1MKM1</accession>
<comment type="cofactor">
    <cofactor evidence="7">
        <name>[2Fe-2S] cluster</name>
        <dbReference type="ChEBI" id="CHEBI:190135"/>
    </cofactor>
</comment>
<keyword evidence="2" id="KW-0004">4Fe-4S</keyword>
<dbReference type="InterPro" id="IPR024007">
    <property type="entry name" value="FeFe-hyd_mat_HydG"/>
</dbReference>
<dbReference type="NCBIfam" id="TIGR03955">
    <property type="entry name" value="rSAM_HydG"/>
    <property type="match status" value="1"/>
</dbReference>
<evidence type="ECO:0000256" key="8">
    <source>
        <dbReference type="SAM" id="Coils"/>
    </source>
</evidence>
<dbReference type="Pfam" id="PF06968">
    <property type="entry name" value="BATS"/>
    <property type="match status" value="1"/>
</dbReference>
<dbReference type="RefSeq" id="WP_152888633.1">
    <property type="nucleotide sequence ID" value="NZ_WHJC01000053.1"/>
</dbReference>
<evidence type="ECO:0000259" key="9">
    <source>
        <dbReference type="PROSITE" id="PS51918"/>
    </source>
</evidence>
<gene>
    <name evidence="10" type="primary">hydG</name>
    <name evidence="10" type="ORF">GBZ86_05735</name>
</gene>
<name>A0A6I1MKM1_9CLOT</name>
<dbReference type="SMART" id="SM00876">
    <property type="entry name" value="BATS"/>
    <property type="match status" value="1"/>
</dbReference>
<dbReference type="GO" id="GO:0044272">
    <property type="term" value="P:sulfur compound biosynthetic process"/>
    <property type="evidence" value="ECO:0007669"/>
    <property type="project" value="UniProtKB-ARBA"/>
</dbReference>
<dbReference type="SFLD" id="SFLDG01060">
    <property type="entry name" value="BATS_domain_containing"/>
    <property type="match status" value="1"/>
</dbReference>
<dbReference type="EMBL" id="WHJC01000053">
    <property type="protein sequence ID" value="MPQ43263.1"/>
    <property type="molecule type" value="Genomic_DNA"/>
</dbReference>
<dbReference type="GO" id="GO:0003824">
    <property type="term" value="F:catalytic activity"/>
    <property type="evidence" value="ECO:0007669"/>
    <property type="project" value="InterPro"/>
</dbReference>
<comment type="caution">
    <text evidence="10">The sequence shown here is derived from an EMBL/GenBank/DDBJ whole genome shotgun (WGS) entry which is preliminary data.</text>
</comment>
<reference evidence="10 11" key="1">
    <citation type="submission" date="2019-10" db="EMBL/GenBank/DDBJ databases">
        <title>The Genome Sequence of Clostridium tarantellae Isolated from Fish Brain.</title>
        <authorList>
            <person name="Bano L."/>
            <person name="Kiel M."/>
            <person name="Sales G."/>
            <person name="Doxey A.C."/>
            <person name="Mansfield M.J."/>
            <person name="Schiavone M."/>
            <person name="Rossetto O."/>
            <person name="Pirazzini M."/>
            <person name="Dobrindt U."/>
            <person name="Montecucco C."/>
        </authorList>
    </citation>
    <scope>NUCLEOTIDE SEQUENCE [LARGE SCALE GENOMIC DNA]</scope>
    <source>
        <strain evidence="10 11">DSM 3997</strain>
    </source>
</reference>
<evidence type="ECO:0000256" key="4">
    <source>
        <dbReference type="ARBA" id="ARBA00022723"/>
    </source>
</evidence>
<proteinExistence type="predicted"/>
<dbReference type="GO" id="GO:0046872">
    <property type="term" value="F:metal ion binding"/>
    <property type="evidence" value="ECO:0007669"/>
    <property type="project" value="UniProtKB-KW"/>
</dbReference>
<dbReference type="PANTHER" id="PTHR43583">
    <property type="entry name" value="2-IMINOACETATE SYNTHASE"/>
    <property type="match status" value="1"/>
</dbReference>
<evidence type="ECO:0000256" key="7">
    <source>
        <dbReference type="ARBA" id="ARBA00034078"/>
    </source>
</evidence>
<keyword evidence="5" id="KW-0408">Iron</keyword>
<comment type="cofactor">
    <cofactor evidence="1">
        <name>[4Fe-4S] cluster</name>
        <dbReference type="ChEBI" id="CHEBI:49883"/>
    </cofactor>
</comment>
<dbReference type="InterPro" id="IPR010722">
    <property type="entry name" value="BATS_dom"/>
</dbReference>
<dbReference type="SFLD" id="SFLDG01081">
    <property type="entry name" value="cleavage_of_the_Ca-Cb_bond_in"/>
    <property type="match status" value="1"/>
</dbReference>
<dbReference type="Proteomes" id="UP000430345">
    <property type="component" value="Unassembled WGS sequence"/>
</dbReference>
<dbReference type="CDD" id="cd01335">
    <property type="entry name" value="Radical_SAM"/>
    <property type="match status" value="1"/>
</dbReference>
<keyword evidence="6" id="KW-0411">Iron-sulfur</keyword>
<dbReference type="InterPro" id="IPR034428">
    <property type="entry name" value="ThiH/NoCL/HydG-like"/>
</dbReference>
<keyword evidence="11" id="KW-1185">Reference proteome</keyword>
<keyword evidence="8" id="KW-0175">Coiled coil</keyword>
<dbReference type="SFLD" id="SFLDS00029">
    <property type="entry name" value="Radical_SAM"/>
    <property type="match status" value="1"/>
</dbReference>